<dbReference type="Proteomes" id="UP000298030">
    <property type="component" value="Unassembled WGS sequence"/>
</dbReference>
<dbReference type="CDD" id="cd16980">
    <property type="entry name" value="VHS_Lsb5"/>
    <property type="match status" value="1"/>
</dbReference>
<dbReference type="GO" id="GO:0006897">
    <property type="term" value="P:endocytosis"/>
    <property type="evidence" value="ECO:0007669"/>
    <property type="project" value="InterPro"/>
</dbReference>
<feature type="compositionally biased region" description="Polar residues" evidence="1">
    <location>
        <begin position="12"/>
        <end position="31"/>
    </location>
</feature>
<dbReference type="GO" id="GO:0030479">
    <property type="term" value="C:actin cortical patch"/>
    <property type="evidence" value="ECO:0007669"/>
    <property type="project" value="TreeGrafter"/>
</dbReference>
<dbReference type="Gene3D" id="1.25.40.90">
    <property type="match status" value="1"/>
</dbReference>
<dbReference type="SUPFAM" id="SSF48464">
    <property type="entry name" value="ENTH/VHS domain"/>
    <property type="match status" value="1"/>
</dbReference>
<keyword evidence="4" id="KW-1185">Reference proteome</keyword>
<proteinExistence type="predicted"/>
<feature type="compositionally biased region" description="Basic residues" evidence="1">
    <location>
        <begin position="1"/>
        <end position="11"/>
    </location>
</feature>
<dbReference type="GO" id="GO:0007015">
    <property type="term" value="P:actin filament organization"/>
    <property type="evidence" value="ECO:0007669"/>
    <property type="project" value="InterPro"/>
</dbReference>
<feature type="compositionally biased region" description="Low complexity" evidence="1">
    <location>
        <begin position="60"/>
        <end position="96"/>
    </location>
</feature>
<gene>
    <name evidence="3" type="ORF">FA13DRAFT_1804322</name>
</gene>
<dbReference type="OrthoDB" id="10255964at2759"/>
<accession>A0A4Y7S8S3</accession>
<evidence type="ECO:0000259" key="2">
    <source>
        <dbReference type="PROSITE" id="PS50179"/>
    </source>
</evidence>
<name>A0A4Y7S8S3_COPMI</name>
<dbReference type="AlphaFoldDB" id="A0A4Y7S8S3"/>
<dbReference type="GO" id="GO:0007034">
    <property type="term" value="P:vacuolar transport"/>
    <property type="evidence" value="ECO:0007669"/>
    <property type="project" value="UniProtKB-ARBA"/>
</dbReference>
<dbReference type="InterPro" id="IPR045007">
    <property type="entry name" value="LSB5"/>
</dbReference>
<dbReference type="EMBL" id="QPFP01000302">
    <property type="protein sequence ID" value="TEB17476.1"/>
    <property type="molecule type" value="Genomic_DNA"/>
</dbReference>
<evidence type="ECO:0000313" key="4">
    <source>
        <dbReference type="Proteomes" id="UP000298030"/>
    </source>
</evidence>
<protein>
    <recommendedName>
        <fullName evidence="2">VHS domain-containing protein</fullName>
    </recommendedName>
</protein>
<dbReference type="PANTHER" id="PTHR47789:SF2">
    <property type="entry name" value="VHS DOMAIN-CONTAINING PROTEIN"/>
    <property type="match status" value="1"/>
</dbReference>
<reference evidence="3 4" key="1">
    <citation type="journal article" date="2019" name="Nat. Ecol. Evol.">
        <title>Megaphylogeny resolves global patterns of mushroom evolution.</title>
        <authorList>
            <person name="Varga T."/>
            <person name="Krizsan K."/>
            <person name="Foldi C."/>
            <person name="Dima B."/>
            <person name="Sanchez-Garcia M."/>
            <person name="Sanchez-Ramirez S."/>
            <person name="Szollosi G.J."/>
            <person name="Szarkandi J.G."/>
            <person name="Papp V."/>
            <person name="Albert L."/>
            <person name="Andreopoulos W."/>
            <person name="Angelini C."/>
            <person name="Antonin V."/>
            <person name="Barry K.W."/>
            <person name="Bougher N.L."/>
            <person name="Buchanan P."/>
            <person name="Buyck B."/>
            <person name="Bense V."/>
            <person name="Catcheside P."/>
            <person name="Chovatia M."/>
            <person name="Cooper J."/>
            <person name="Damon W."/>
            <person name="Desjardin D."/>
            <person name="Finy P."/>
            <person name="Geml J."/>
            <person name="Haridas S."/>
            <person name="Hughes K."/>
            <person name="Justo A."/>
            <person name="Karasinski D."/>
            <person name="Kautmanova I."/>
            <person name="Kiss B."/>
            <person name="Kocsube S."/>
            <person name="Kotiranta H."/>
            <person name="LaButti K.M."/>
            <person name="Lechner B.E."/>
            <person name="Liimatainen K."/>
            <person name="Lipzen A."/>
            <person name="Lukacs Z."/>
            <person name="Mihaltcheva S."/>
            <person name="Morgado L.N."/>
            <person name="Niskanen T."/>
            <person name="Noordeloos M.E."/>
            <person name="Ohm R.A."/>
            <person name="Ortiz-Santana B."/>
            <person name="Ovrebo C."/>
            <person name="Racz N."/>
            <person name="Riley R."/>
            <person name="Savchenko A."/>
            <person name="Shiryaev A."/>
            <person name="Soop K."/>
            <person name="Spirin V."/>
            <person name="Szebenyi C."/>
            <person name="Tomsovsky M."/>
            <person name="Tulloss R.E."/>
            <person name="Uehling J."/>
            <person name="Grigoriev I.V."/>
            <person name="Vagvolgyi C."/>
            <person name="Papp T."/>
            <person name="Martin F.M."/>
            <person name="Miettinen O."/>
            <person name="Hibbett D.S."/>
            <person name="Nagy L.G."/>
        </authorList>
    </citation>
    <scope>NUCLEOTIDE SEQUENCE [LARGE SCALE GENOMIC DNA]</scope>
    <source>
        <strain evidence="3 4">FP101781</strain>
    </source>
</reference>
<sequence length="558" mass="61167">MKKLFGGKSKNRANGSSRDLSAEETASQATVPTPIHAKLATTTPPATGVKGATLTKPSPAQKAQQQLELEQQKAQLAIQQQQQQLLAQQQAQQQQQVRRPSPPQDPFPTGEHLQTMTPSDGKFPTYRSQGPAPHIIPVSRSSSYSSIPPPPSIPAAQGQRPASPATSIGMRHNAQRPGATTAVVLNNLAALGPAQPKKPQQAPVVLNHLKSLEPPRPGAEYPGSRYTDYSDRQSVSDHNQSQPALPPPRKNPKEGSGCPRTKSRTCYHARTFLDRILLQQRRYPVMARAAGHAQHPSHPGVFGQPGQGVEEPPNDLTRRIGEPDPPSPPHHTHSHHFPHHFASHPQNSPQTTDARDPRRLPNTTPAPAQPVMTFTPRNITETIGYLTATASEDFALVYDVCDRASANEANAKEAVRALRREFKYGEPPAQLSAARLWAIMLHNSSPIFVVQSRSRKFMDTIEDILTSSRTNPVVKERLLDVVGAAAYATRHHSKQDGFQALWRKVKPHDKPDEGVPFDTEDAMFNPAPSSRLSQYEVPYSALLNRVLDSSSSRPPLPR</sequence>
<feature type="region of interest" description="Disordered" evidence="1">
    <location>
        <begin position="1"/>
        <end position="175"/>
    </location>
</feature>
<dbReference type="GO" id="GO:0043130">
    <property type="term" value="F:ubiquitin binding"/>
    <property type="evidence" value="ECO:0007669"/>
    <property type="project" value="InterPro"/>
</dbReference>
<dbReference type="GO" id="GO:0051666">
    <property type="term" value="P:actin cortical patch localization"/>
    <property type="evidence" value="ECO:0007669"/>
    <property type="project" value="TreeGrafter"/>
</dbReference>
<feature type="compositionally biased region" description="Basic residues" evidence="1">
    <location>
        <begin position="330"/>
        <end position="342"/>
    </location>
</feature>
<dbReference type="InterPro" id="IPR008942">
    <property type="entry name" value="ENTH_VHS"/>
</dbReference>
<feature type="compositionally biased region" description="Low complexity" evidence="1">
    <location>
        <begin position="135"/>
        <end position="146"/>
    </location>
</feature>
<comment type="caution">
    <text evidence="3">The sequence shown here is derived from an EMBL/GenBank/DDBJ whole genome shotgun (WGS) entry which is preliminary data.</text>
</comment>
<dbReference type="Pfam" id="PF00790">
    <property type="entry name" value="VHS"/>
    <property type="match status" value="1"/>
</dbReference>
<feature type="domain" description="VHS" evidence="2">
    <location>
        <begin position="384"/>
        <end position="506"/>
    </location>
</feature>
<evidence type="ECO:0000313" key="3">
    <source>
        <dbReference type="EMBL" id="TEB17476.1"/>
    </source>
</evidence>
<dbReference type="PROSITE" id="PS50179">
    <property type="entry name" value="VHS"/>
    <property type="match status" value="1"/>
</dbReference>
<evidence type="ECO:0000256" key="1">
    <source>
        <dbReference type="SAM" id="MobiDB-lite"/>
    </source>
</evidence>
<dbReference type="InterPro" id="IPR002014">
    <property type="entry name" value="VHS_dom"/>
</dbReference>
<dbReference type="PANTHER" id="PTHR47789">
    <property type="entry name" value="LAS SEVENTEEN-BINDING PROTEIN 5"/>
    <property type="match status" value="1"/>
</dbReference>
<feature type="region of interest" description="Disordered" evidence="1">
    <location>
        <begin position="210"/>
        <end position="262"/>
    </location>
</feature>
<dbReference type="STRING" id="71717.A0A4Y7S8S3"/>
<dbReference type="GO" id="GO:0035091">
    <property type="term" value="F:phosphatidylinositol binding"/>
    <property type="evidence" value="ECO:0007669"/>
    <property type="project" value="InterPro"/>
</dbReference>
<organism evidence="3 4">
    <name type="scientific">Coprinellus micaceus</name>
    <name type="common">Glistening ink-cap mushroom</name>
    <name type="synonym">Coprinus micaceus</name>
    <dbReference type="NCBI Taxonomy" id="71717"/>
    <lineage>
        <taxon>Eukaryota</taxon>
        <taxon>Fungi</taxon>
        <taxon>Dikarya</taxon>
        <taxon>Basidiomycota</taxon>
        <taxon>Agaricomycotina</taxon>
        <taxon>Agaricomycetes</taxon>
        <taxon>Agaricomycetidae</taxon>
        <taxon>Agaricales</taxon>
        <taxon>Agaricineae</taxon>
        <taxon>Psathyrellaceae</taxon>
        <taxon>Coprinellus</taxon>
    </lineage>
</organism>
<feature type="region of interest" description="Disordered" evidence="1">
    <location>
        <begin position="288"/>
        <end position="372"/>
    </location>
</feature>